<evidence type="ECO:0000256" key="3">
    <source>
        <dbReference type="ARBA" id="ARBA00023125"/>
    </source>
</evidence>
<dbReference type="FunFam" id="1.10.10.10:FF:000001">
    <property type="entry name" value="LysR family transcriptional regulator"/>
    <property type="match status" value="1"/>
</dbReference>
<feature type="domain" description="HTH lysR-type" evidence="6">
    <location>
        <begin position="1"/>
        <end position="58"/>
    </location>
</feature>
<dbReference type="HOGENOM" id="CLU_039613_6_5_6"/>
<protein>
    <submittedName>
        <fullName evidence="7">Transcriptional regulator</fullName>
    </submittedName>
</protein>
<evidence type="ECO:0000256" key="5">
    <source>
        <dbReference type="ARBA" id="ARBA00023163"/>
    </source>
</evidence>
<dbReference type="PROSITE" id="PS50931">
    <property type="entry name" value="HTH_LYSR"/>
    <property type="match status" value="1"/>
</dbReference>
<keyword evidence="5" id="KW-0804">Transcription</keyword>
<dbReference type="RefSeq" id="WP_014403980.1">
    <property type="nucleotide sequence ID" value="NC_017033.1"/>
</dbReference>
<comment type="similarity">
    <text evidence="1">Belongs to the LysR transcriptional regulatory family.</text>
</comment>
<keyword evidence="3" id="KW-0238">DNA-binding</keyword>
<dbReference type="EMBL" id="CP003350">
    <property type="protein sequence ID" value="AFC86977.1"/>
    <property type="molecule type" value="Genomic_DNA"/>
</dbReference>
<proteinExistence type="inferred from homology"/>
<dbReference type="PANTHER" id="PTHR30293:SF0">
    <property type="entry name" value="NITROGEN ASSIMILATION REGULATORY PROTEIN NAC"/>
    <property type="match status" value="1"/>
</dbReference>
<dbReference type="eggNOG" id="COG0583">
    <property type="taxonomic scope" value="Bacteria"/>
</dbReference>
<dbReference type="InterPro" id="IPR005119">
    <property type="entry name" value="LysR_subst-bd"/>
</dbReference>
<dbReference type="PANTHER" id="PTHR30293">
    <property type="entry name" value="TRANSCRIPTIONAL REGULATORY PROTEIN NAC-RELATED"/>
    <property type="match status" value="1"/>
</dbReference>
<dbReference type="InterPro" id="IPR036388">
    <property type="entry name" value="WH-like_DNA-bd_sf"/>
</dbReference>
<dbReference type="Pfam" id="PF00126">
    <property type="entry name" value="HTH_1"/>
    <property type="match status" value="1"/>
</dbReference>
<dbReference type="InterPro" id="IPR000847">
    <property type="entry name" value="LysR_HTH_N"/>
</dbReference>
<dbReference type="SUPFAM" id="SSF53850">
    <property type="entry name" value="Periplasmic binding protein-like II"/>
    <property type="match status" value="1"/>
</dbReference>
<keyword evidence="2" id="KW-0805">Transcription regulation</keyword>
<dbReference type="Gene3D" id="1.10.10.10">
    <property type="entry name" value="Winged helix-like DNA-binding domain superfamily/Winged helix DNA-binding domain"/>
    <property type="match status" value="1"/>
</dbReference>
<evidence type="ECO:0000256" key="2">
    <source>
        <dbReference type="ARBA" id="ARBA00023015"/>
    </source>
</evidence>
<sequence>MNIRRLRYFVKIVDLGSLTQAAEVLHIAQPALSQQLNTLESEFKQQLLIRTKRGVTPTAAGLVLYQHAQIILRQLDQACSAVVTAGEKLSGPVSVGLAPGTAASALALPLLQAVRHRHPSIVLYLNENFGTTLSELVMNGRMDMAVLYGFRSVQGLEFVPLQDEELYLLQPATARAVPATISLQEMFDLDLLLPRSYNVIRKLVDAAFMANQRVPCVIAEIESVDTLAGAVAAGLGATVLPDSAASHLCANGRLMRRRIVGPVITAPLALCLSSHLPLSAAAQAVKGLLLELVGALPPTVAVR</sequence>
<keyword evidence="4" id="KW-0010">Activator</keyword>
<dbReference type="OrthoDB" id="8850588at2"/>
<evidence type="ECO:0000313" key="8">
    <source>
        <dbReference type="Proteomes" id="UP000005234"/>
    </source>
</evidence>
<dbReference type="Gene3D" id="3.40.190.10">
    <property type="entry name" value="Periplasmic binding protein-like II"/>
    <property type="match status" value="2"/>
</dbReference>
<dbReference type="GO" id="GO:0003700">
    <property type="term" value="F:DNA-binding transcription factor activity"/>
    <property type="evidence" value="ECO:0007669"/>
    <property type="project" value="InterPro"/>
</dbReference>
<dbReference type="GO" id="GO:0003677">
    <property type="term" value="F:DNA binding"/>
    <property type="evidence" value="ECO:0007669"/>
    <property type="project" value="UniProtKB-KW"/>
</dbReference>
<dbReference type="STRING" id="767434.Fraau_2634"/>
<evidence type="ECO:0000256" key="1">
    <source>
        <dbReference type="ARBA" id="ARBA00009437"/>
    </source>
</evidence>
<accession>H8KYH3</accession>
<dbReference type="InterPro" id="IPR036390">
    <property type="entry name" value="WH_DNA-bd_sf"/>
</dbReference>
<evidence type="ECO:0000259" key="6">
    <source>
        <dbReference type="PROSITE" id="PS50931"/>
    </source>
</evidence>
<dbReference type="NCBIfam" id="NF008410">
    <property type="entry name" value="PRK11233.1"/>
    <property type="match status" value="1"/>
</dbReference>
<gene>
    <name evidence="7" type="ordered locus">Fraau_2634</name>
</gene>
<reference evidence="7" key="1">
    <citation type="submission" date="2012-02" db="EMBL/GenBank/DDBJ databases">
        <title>The complete genome of Frateuria aurantia DSM 6220.</title>
        <authorList>
            <consortium name="US DOE Joint Genome Institute (JGI-PGF)"/>
            <person name="Lucas S."/>
            <person name="Copeland A."/>
            <person name="Lapidus A."/>
            <person name="Glavina del Rio T."/>
            <person name="Dalin E."/>
            <person name="Tice H."/>
            <person name="Bruce D."/>
            <person name="Goodwin L."/>
            <person name="Pitluck S."/>
            <person name="Peters L."/>
            <person name="Ovchinnikova G."/>
            <person name="Teshima H."/>
            <person name="Kyrpides N."/>
            <person name="Mavromatis K."/>
            <person name="Ivanova N."/>
            <person name="Brettin T."/>
            <person name="Detter J.C."/>
            <person name="Han C."/>
            <person name="Larimer F."/>
            <person name="Land M."/>
            <person name="Hauser L."/>
            <person name="Markowitz V."/>
            <person name="Cheng J.-F."/>
            <person name="Hugenholtz P."/>
            <person name="Woyke T."/>
            <person name="Wu D."/>
            <person name="Brambilla E."/>
            <person name="Klenk H.-P."/>
            <person name="Eisen J.A."/>
        </authorList>
    </citation>
    <scope>NUCLEOTIDE SEQUENCE</scope>
    <source>
        <strain evidence="7">DSM 6220</strain>
    </source>
</reference>
<organism evidence="7 8">
    <name type="scientific">Frateuria aurantia (strain ATCC 33424 / DSM 6220 / KCTC 2777 / LMG 1558 / NBRC 3245 / NCIMB 13370)</name>
    <name type="common">Acetobacter aurantius</name>
    <dbReference type="NCBI Taxonomy" id="767434"/>
    <lineage>
        <taxon>Bacteria</taxon>
        <taxon>Pseudomonadati</taxon>
        <taxon>Pseudomonadota</taxon>
        <taxon>Gammaproteobacteria</taxon>
        <taxon>Lysobacterales</taxon>
        <taxon>Rhodanobacteraceae</taxon>
        <taxon>Frateuria</taxon>
    </lineage>
</organism>
<name>H8KYH3_FRAAD</name>
<dbReference type="GO" id="GO:2000142">
    <property type="term" value="P:regulation of DNA-templated transcription initiation"/>
    <property type="evidence" value="ECO:0007669"/>
    <property type="project" value="TreeGrafter"/>
</dbReference>
<dbReference type="AlphaFoldDB" id="H8KYH3"/>
<evidence type="ECO:0000313" key="7">
    <source>
        <dbReference type="EMBL" id="AFC86977.1"/>
    </source>
</evidence>
<dbReference type="Pfam" id="PF03466">
    <property type="entry name" value="LysR_substrate"/>
    <property type="match status" value="1"/>
</dbReference>
<dbReference type="SUPFAM" id="SSF46785">
    <property type="entry name" value="Winged helix' DNA-binding domain"/>
    <property type="match status" value="1"/>
</dbReference>
<dbReference type="Proteomes" id="UP000005234">
    <property type="component" value="Chromosome"/>
</dbReference>
<evidence type="ECO:0000256" key="4">
    <source>
        <dbReference type="ARBA" id="ARBA00023159"/>
    </source>
</evidence>
<keyword evidence="8" id="KW-1185">Reference proteome</keyword>
<dbReference type="PRINTS" id="PR00039">
    <property type="entry name" value="HTHLYSR"/>
</dbReference>
<dbReference type="KEGG" id="fau:Fraau_2634"/>